<feature type="transmembrane region" description="Helical" evidence="6">
    <location>
        <begin position="121"/>
        <end position="142"/>
    </location>
</feature>
<dbReference type="OMA" id="LFWSVIE"/>
<organism evidence="8 9">
    <name type="scientific">Dactylellina haptotyla (strain CBS 200.50)</name>
    <name type="common">Nematode-trapping fungus</name>
    <name type="synonym">Monacrosporium haptotylum</name>
    <dbReference type="NCBI Taxonomy" id="1284197"/>
    <lineage>
        <taxon>Eukaryota</taxon>
        <taxon>Fungi</taxon>
        <taxon>Dikarya</taxon>
        <taxon>Ascomycota</taxon>
        <taxon>Pezizomycotina</taxon>
        <taxon>Orbiliomycetes</taxon>
        <taxon>Orbiliales</taxon>
        <taxon>Orbiliaceae</taxon>
        <taxon>Dactylellina</taxon>
    </lineage>
</organism>
<dbReference type="PANTHER" id="PTHR33048">
    <property type="entry name" value="PTH11-LIKE INTEGRAL MEMBRANE PROTEIN (AFU_ORTHOLOGUE AFUA_5G11245)"/>
    <property type="match status" value="1"/>
</dbReference>
<feature type="transmembrane region" description="Helical" evidence="6">
    <location>
        <begin position="38"/>
        <end position="62"/>
    </location>
</feature>
<dbReference type="EMBL" id="AQGS01000153">
    <property type="protein sequence ID" value="EPS41757.1"/>
    <property type="molecule type" value="Genomic_DNA"/>
</dbReference>
<dbReference type="Proteomes" id="UP000015100">
    <property type="component" value="Unassembled WGS sequence"/>
</dbReference>
<dbReference type="GO" id="GO:0016020">
    <property type="term" value="C:membrane"/>
    <property type="evidence" value="ECO:0007669"/>
    <property type="project" value="UniProtKB-SubCell"/>
</dbReference>
<feature type="transmembrane region" description="Helical" evidence="6">
    <location>
        <begin position="82"/>
        <end position="109"/>
    </location>
</feature>
<protein>
    <recommendedName>
        <fullName evidence="7">Rhodopsin domain-containing protein</fullName>
    </recommendedName>
</protein>
<proteinExistence type="inferred from homology"/>
<dbReference type="OrthoDB" id="5278984at2759"/>
<evidence type="ECO:0000259" key="7">
    <source>
        <dbReference type="Pfam" id="PF20684"/>
    </source>
</evidence>
<evidence type="ECO:0000313" key="9">
    <source>
        <dbReference type="Proteomes" id="UP000015100"/>
    </source>
</evidence>
<comment type="similarity">
    <text evidence="5">Belongs to the SAT4 family.</text>
</comment>
<dbReference type="AlphaFoldDB" id="S8C2A4"/>
<evidence type="ECO:0000256" key="2">
    <source>
        <dbReference type="ARBA" id="ARBA00022692"/>
    </source>
</evidence>
<dbReference type="STRING" id="1284197.S8C2A4"/>
<keyword evidence="9" id="KW-1185">Reference proteome</keyword>
<gene>
    <name evidence="8" type="ORF">H072_4287</name>
</gene>
<evidence type="ECO:0000313" key="8">
    <source>
        <dbReference type="EMBL" id="EPS41757.1"/>
    </source>
</evidence>
<evidence type="ECO:0000256" key="1">
    <source>
        <dbReference type="ARBA" id="ARBA00004141"/>
    </source>
</evidence>
<feature type="transmembrane region" description="Helical" evidence="6">
    <location>
        <begin position="203"/>
        <end position="223"/>
    </location>
</feature>
<reference evidence="8 9" key="1">
    <citation type="journal article" date="2013" name="PLoS Genet.">
        <title>Genomic mechanisms accounting for the adaptation to parasitism in nematode-trapping fungi.</title>
        <authorList>
            <person name="Meerupati T."/>
            <person name="Andersson K.M."/>
            <person name="Friman E."/>
            <person name="Kumar D."/>
            <person name="Tunlid A."/>
            <person name="Ahren D."/>
        </authorList>
    </citation>
    <scope>NUCLEOTIDE SEQUENCE [LARGE SCALE GENOMIC DNA]</scope>
    <source>
        <strain evidence="8 9">CBS 200.50</strain>
    </source>
</reference>
<keyword evidence="2 6" id="KW-0812">Transmembrane</keyword>
<keyword evidence="4 6" id="KW-0472">Membrane</keyword>
<dbReference type="InterPro" id="IPR052337">
    <property type="entry name" value="SAT4-like"/>
</dbReference>
<dbReference type="InterPro" id="IPR049326">
    <property type="entry name" value="Rhodopsin_dom_fungi"/>
</dbReference>
<reference evidence="9" key="2">
    <citation type="submission" date="2013-04" db="EMBL/GenBank/DDBJ databases">
        <title>Genomic mechanisms accounting for the adaptation to parasitism in nematode-trapping fungi.</title>
        <authorList>
            <person name="Ahren D.G."/>
        </authorList>
    </citation>
    <scope>NUCLEOTIDE SEQUENCE [LARGE SCALE GENOMIC DNA]</scope>
    <source>
        <strain evidence="9">CBS 200.50</strain>
    </source>
</reference>
<keyword evidence="3 6" id="KW-1133">Transmembrane helix</keyword>
<evidence type="ECO:0000256" key="5">
    <source>
        <dbReference type="ARBA" id="ARBA00038359"/>
    </source>
</evidence>
<feature type="domain" description="Rhodopsin" evidence="7">
    <location>
        <begin position="22"/>
        <end position="266"/>
    </location>
</feature>
<comment type="subcellular location">
    <subcellularLocation>
        <location evidence="1">Membrane</location>
        <topology evidence="1">Multi-pass membrane protein</topology>
    </subcellularLocation>
</comment>
<feature type="transmembrane region" description="Helical" evidence="6">
    <location>
        <begin position="168"/>
        <end position="191"/>
    </location>
</feature>
<accession>S8C2A4</accession>
<evidence type="ECO:0000256" key="6">
    <source>
        <dbReference type="SAM" id="Phobius"/>
    </source>
</evidence>
<dbReference type="HOGENOM" id="CLU_028200_0_2_1"/>
<comment type="caution">
    <text evidence="8">The sequence shown here is derived from an EMBL/GenBank/DDBJ whole genome shotgun (WGS) entry which is preliminary data.</text>
</comment>
<dbReference type="PANTHER" id="PTHR33048:SF47">
    <property type="entry name" value="INTEGRAL MEMBRANE PROTEIN-RELATED"/>
    <property type="match status" value="1"/>
</dbReference>
<evidence type="ECO:0000256" key="4">
    <source>
        <dbReference type="ARBA" id="ARBA00023136"/>
    </source>
</evidence>
<feature type="transmembrane region" description="Helical" evidence="6">
    <location>
        <begin position="6"/>
        <end position="26"/>
    </location>
</feature>
<dbReference type="Pfam" id="PF20684">
    <property type="entry name" value="Fung_rhodopsin"/>
    <property type="match status" value="1"/>
</dbReference>
<name>S8C2A4_DACHA</name>
<sequence>MVNPILTINITFMTLITGALILRLYSRLTFNHKLEKDDIAAAIGTAGALSLSAVSLDMLRYGYGDHLWKGPASTVVTRAEQIMKELLVCTILHTFSLTMAKTSIIILYNRIFEMHIWFRRCMSAALIVSWVMFILMVFITIFQCRPTDAAWNFEVMRQAHPSCINFQAFLYSTTSINIFVDLMLVFLPIIPIARLNLQPKKKLTVCLLFLVGFFSCVASVVRLVSLRTLKDTDMFFSTCISLFWSVIETDVALICASCPAIRTIFTRNSRASASKFLCSGSRDGGVSNPSHKNIQNSDVEKAGLMVGNSGKAGRWITPTDSNISLNSQSQETHFQNIDLQLGPLDKTHEQPEISTGENDPVNVDTLVRNANQTESVKLDDGVLGQST</sequence>
<evidence type="ECO:0000256" key="3">
    <source>
        <dbReference type="ARBA" id="ARBA00022989"/>
    </source>
</evidence>